<gene>
    <name evidence="3" type="ORF">FHL15_003968</name>
</gene>
<keyword evidence="4" id="KW-1185">Reference proteome</keyword>
<dbReference type="InterPro" id="IPR001214">
    <property type="entry name" value="SET_dom"/>
</dbReference>
<feature type="chain" id="PRO_5022240561" description="SET domain-containing protein" evidence="1">
    <location>
        <begin position="24"/>
        <end position="446"/>
    </location>
</feature>
<dbReference type="Proteomes" id="UP000319160">
    <property type="component" value="Unassembled WGS sequence"/>
</dbReference>
<dbReference type="Gene3D" id="3.90.1410.10">
    <property type="entry name" value="set domain protein methyltransferase, domain 1"/>
    <property type="match status" value="2"/>
</dbReference>
<evidence type="ECO:0000313" key="4">
    <source>
        <dbReference type="Proteomes" id="UP000319160"/>
    </source>
</evidence>
<dbReference type="GO" id="GO:0016279">
    <property type="term" value="F:protein-lysine N-methyltransferase activity"/>
    <property type="evidence" value="ECO:0007669"/>
    <property type="project" value="TreeGrafter"/>
</dbReference>
<dbReference type="PROSITE" id="PS50280">
    <property type="entry name" value="SET"/>
    <property type="match status" value="1"/>
</dbReference>
<keyword evidence="1" id="KW-0732">Signal</keyword>
<dbReference type="GO" id="GO:0005634">
    <property type="term" value="C:nucleus"/>
    <property type="evidence" value="ECO:0007669"/>
    <property type="project" value="TreeGrafter"/>
</dbReference>
<accession>A0A553I4Z0</accession>
<organism evidence="3 4">
    <name type="scientific">Xylaria flabelliformis</name>
    <dbReference type="NCBI Taxonomy" id="2512241"/>
    <lineage>
        <taxon>Eukaryota</taxon>
        <taxon>Fungi</taxon>
        <taxon>Dikarya</taxon>
        <taxon>Ascomycota</taxon>
        <taxon>Pezizomycotina</taxon>
        <taxon>Sordariomycetes</taxon>
        <taxon>Xylariomycetidae</taxon>
        <taxon>Xylariales</taxon>
        <taxon>Xylariaceae</taxon>
        <taxon>Xylaria</taxon>
    </lineage>
</organism>
<dbReference type="OrthoDB" id="441812at2759"/>
<proteinExistence type="predicted"/>
<evidence type="ECO:0000259" key="2">
    <source>
        <dbReference type="PROSITE" id="PS50280"/>
    </source>
</evidence>
<dbReference type="PANTHER" id="PTHR13271:SF76">
    <property type="entry name" value="SET DOMAIN-CONTAINING PROTEIN 8"/>
    <property type="match status" value="1"/>
</dbReference>
<dbReference type="InterPro" id="IPR050600">
    <property type="entry name" value="SETD3_SETD6_MTase"/>
</dbReference>
<evidence type="ECO:0000313" key="3">
    <source>
        <dbReference type="EMBL" id="TRX95276.1"/>
    </source>
</evidence>
<dbReference type="STRING" id="2512241.A0A553I4Z0"/>
<feature type="domain" description="SET" evidence="2">
    <location>
        <begin position="23"/>
        <end position="233"/>
    </location>
</feature>
<dbReference type="EMBL" id="VFLP01000017">
    <property type="protein sequence ID" value="TRX95276.1"/>
    <property type="molecule type" value="Genomic_DNA"/>
</dbReference>
<dbReference type="SUPFAM" id="SSF82199">
    <property type="entry name" value="SET domain"/>
    <property type="match status" value="1"/>
</dbReference>
<comment type="caution">
    <text evidence="3">The sequence shown here is derived from an EMBL/GenBank/DDBJ whole genome shotgun (WGS) entry which is preliminary data.</text>
</comment>
<name>A0A553I4Z0_9PEZI</name>
<feature type="signal peptide" evidence="1">
    <location>
        <begin position="1"/>
        <end position="23"/>
    </location>
</feature>
<evidence type="ECO:0000256" key="1">
    <source>
        <dbReference type="SAM" id="SignalP"/>
    </source>
</evidence>
<dbReference type="InterPro" id="IPR046341">
    <property type="entry name" value="SET_dom_sf"/>
</dbReference>
<dbReference type="CDD" id="cd10527">
    <property type="entry name" value="SET_LSMT"/>
    <property type="match status" value="1"/>
</dbReference>
<dbReference type="AlphaFoldDB" id="A0A553I4Z0"/>
<dbReference type="PANTHER" id="PTHR13271">
    <property type="entry name" value="UNCHARACTERIZED PUTATIVE METHYLTRANSFERASE"/>
    <property type="match status" value="1"/>
</dbReference>
<sequence>MRRGHFPLSSLPAWCVFNSITFAGVDVADVDGRGLGLVAEKDLNNESNNLPALLTIPKELILSATGIEAYAKENKDFRQLLDVAGHQVAHSKPLLVDSWVNRGQHSLDSILQAPPFAGPSPDFVPAVSAKLRALEREFNHIRDTTRELPRWNALLEIDEAVTLSDWILLDALYRSRSLALPKSGESMVPCLDLCNHSTPATAFFEENAEDEVVLFLHKGANVLKQDEVTIDYGHDKSAAEMLFSYGFIDSTSTAKSIVLPVESMDDDPLAKAKLYIFGPAPTLKIIDNDNEAPYWDAPFVHLMCLNDEDGLHFKVLRETDGSQHLRMFWQDIDITGEAGNIESVIKGHDLYHVFRLRAVAVVLGVVQQQLEALAASDEENGSNESLSPHIGRAISQFRAAEKNLLERAFQILEREKNQLLETDSVTAYLATMNAPQQNDIDNEDFA</sequence>
<reference evidence="4" key="1">
    <citation type="submission" date="2019-06" db="EMBL/GenBank/DDBJ databases">
        <title>Draft genome sequence of the griseofulvin-producing fungus Xylaria cubensis strain G536.</title>
        <authorList>
            <person name="Mead M.E."/>
            <person name="Raja H.A."/>
            <person name="Steenwyk J.L."/>
            <person name="Knowles S.L."/>
            <person name="Oberlies N.H."/>
            <person name="Rokas A."/>
        </authorList>
    </citation>
    <scope>NUCLEOTIDE SEQUENCE [LARGE SCALE GENOMIC DNA]</scope>
    <source>
        <strain evidence="4">G536</strain>
    </source>
</reference>
<protein>
    <recommendedName>
        <fullName evidence="2">SET domain-containing protein</fullName>
    </recommendedName>
</protein>